<evidence type="ECO:0000313" key="4">
    <source>
        <dbReference type="Proteomes" id="UP000662939"/>
    </source>
</evidence>
<name>A0A895XUJ1_9ACTN</name>
<proteinExistence type="predicted"/>
<keyword evidence="2" id="KW-0472">Membrane</keyword>
<geneLocation type="plasmid" evidence="3 4">
    <name>p2</name>
</geneLocation>
<feature type="compositionally biased region" description="Basic and acidic residues" evidence="1">
    <location>
        <begin position="343"/>
        <end position="357"/>
    </location>
</feature>
<feature type="transmembrane region" description="Helical" evidence="2">
    <location>
        <begin position="148"/>
        <end position="170"/>
    </location>
</feature>
<keyword evidence="2" id="KW-1133">Transmembrane helix</keyword>
<dbReference type="KEGG" id="nav:JQS30_16830"/>
<dbReference type="Pfam" id="PF10935">
    <property type="entry name" value="DUF2637"/>
    <property type="match status" value="1"/>
</dbReference>
<dbReference type="InterPro" id="IPR021235">
    <property type="entry name" value="DUF2637"/>
</dbReference>
<feature type="region of interest" description="Disordered" evidence="1">
    <location>
        <begin position="39"/>
        <end position="98"/>
    </location>
</feature>
<dbReference type="RefSeq" id="WP_213173138.1">
    <property type="nucleotide sequence ID" value="NZ_CP070497.1"/>
</dbReference>
<reference evidence="3" key="1">
    <citation type="submission" date="2021-02" db="EMBL/GenBank/DDBJ databases">
        <title>Natronoglycomyces albus gen. nov., sp. nov, a haloalkaliphilic actinobacterium from a soda solonchak soil.</title>
        <authorList>
            <person name="Sorokin D.Y."/>
            <person name="Khijniak T.V."/>
            <person name="Zakharycheva A.P."/>
            <person name="Boueva O.V."/>
            <person name="Ariskina E.V."/>
            <person name="Hahnke R.L."/>
            <person name="Bunk B."/>
            <person name="Sproer C."/>
            <person name="Schumann P."/>
            <person name="Evtushenko L.I."/>
            <person name="Kublanov I.V."/>
        </authorList>
    </citation>
    <scope>NUCLEOTIDE SEQUENCE</scope>
    <source>
        <strain evidence="3">DSM 106290</strain>
        <plasmid evidence="3">p2</plasmid>
    </source>
</reference>
<gene>
    <name evidence="3" type="ORF">JQS30_16830</name>
</gene>
<evidence type="ECO:0000256" key="1">
    <source>
        <dbReference type="SAM" id="MobiDB-lite"/>
    </source>
</evidence>
<organism evidence="3 4">
    <name type="scientific">Natronoglycomyces albus</name>
    <dbReference type="NCBI Taxonomy" id="2811108"/>
    <lineage>
        <taxon>Bacteria</taxon>
        <taxon>Bacillati</taxon>
        <taxon>Actinomycetota</taxon>
        <taxon>Actinomycetes</taxon>
        <taxon>Glycomycetales</taxon>
        <taxon>Glycomycetaceae</taxon>
        <taxon>Natronoglycomyces</taxon>
    </lineage>
</organism>
<dbReference type="EMBL" id="CP070497">
    <property type="protein sequence ID" value="QSB07143.1"/>
    <property type="molecule type" value="Genomic_DNA"/>
</dbReference>
<protein>
    <submittedName>
        <fullName evidence="3">DUF2637 domain-containing protein</fullName>
    </submittedName>
</protein>
<accession>A0A895XUJ1</accession>
<sequence length="440" mass="47660">MTYSPEMTRAEARARRIEATTAAQIEQRDAEAKRRMELEAHAAQLDAQRRSERLQAELEADRAKRTRAQERSQARQARRAARAEARDAKRAKKAQARQARLDARAKARAAAAAYLRNNAGSAYATGVYGLAAAVALYGQITVSIARDWPILFGIGSGVMLESLALAMAITASQQRLAGERALVPRIGTWVAAFFAAGINYTAHADDTLLAAILAASSIAAITLWEVRDGAKNRTALRKAGVVPQPPTKLGWRLWMVHPFRSARAWRSDVVGRLGGNAAELFRATERNKRSGTAPALELATANKTESGTTVTAQAEHRDWDAEFAAITGVPIAEQDSGTTEPAPKQDDVPAKEAKTEQVDGTTTAEPTPEAEQVKAGTKGRNNKTGTKRKRNTKDTLKAELFRLWQGGAKTTAELKVAAAENGLSASDRYIRKLIKAWEAS</sequence>
<feature type="compositionally biased region" description="Basic and acidic residues" evidence="1">
    <location>
        <begin position="47"/>
        <end position="73"/>
    </location>
</feature>
<dbReference type="Proteomes" id="UP000662939">
    <property type="component" value="Plasmid p2"/>
</dbReference>
<evidence type="ECO:0000256" key="2">
    <source>
        <dbReference type="SAM" id="Phobius"/>
    </source>
</evidence>
<feature type="transmembrane region" description="Helical" evidence="2">
    <location>
        <begin position="182"/>
        <end position="202"/>
    </location>
</feature>
<feature type="compositionally biased region" description="Low complexity" evidence="1">
    <location>
        <begin position="361"/>
        <end position="384"/>
    </location>
</feature>
<evidence type="ECO:0000313" key="3">
    <source>
        <dbReference type="EMBL" id="QSB07143.1"/>
    </source>
</evidence>
<dbReference type="AlphaFoldDB" id="A0A895XUJ1"/>
<feature type="transmembrane region" description="Helical" evidence="2">
    <location>
        <begin position="208"/>
        <end position="226"/>
    </location>
</feature>
<keyword evidence="4" id="KW-1185">Reference proteome</keyword>
<keyword evidence="3" id="KW-0614">Plasmid</keyword>
<keyword evidence="2" id="KW-0812">Transmembrane</keyword>
<feature type="transmembrane region" description="Helical" evidence="2">
    <location>
        <begin position="122"/>
        <end position="142"/>
    </location>
</feature>
<feature type="region of interest" description="Disordered" evidence="1">
    <location>
        <begin position="332"/>
        <end position="394"/>
    </location>
</feature>